<reference evidence="1 2" key="1">
    <citation type="journal article" date="2019" name="Int. J. Syst. Evol. Microbiol.">
        <title>Anaerobacillus alkaliphilus sp. nov., a novel alkaliphilic and moderately halophilic bacterium.</title>
        <authorList>
            <person name="Borsodi A.K."/>
            <person name="Aszalos J.M."/>
            <person name="Bihari P."/>
            <person name="Nagy I."/>
            <person name="Schumann P."/>
            <person name="Sproer C."/>
            <person name="Kovacs A.L."/>
            <person name="Boka K."/>
            <person name="Dobosy P."/>
            <person name="Ovari M."/>
            <person name="Szili-Kovacs T."/>
            <person name="Toth E."/>
        </authorList>
    </citation>
    <scope>NUCLEOTIDE SEQUENCE [LARGE SCALE GENOMIC DNA]</scope>
    <source>
        <strain evidence="1 2">B16-10</strain>
    </source>
</reference>
<evidence type="ECO:0000313" key="1">
    <source>
        <dbReference type="EMBL" id="RXI96476.1"/>
    </source>
</evidence>
<gene>
    <name evidence="1" type="ORF">DS745_22460</name>
</gene>
<protein>
    <submittedName>
        <fullName evidence="1">Uncharacterized protein</fullName>
    </submittedName>
</protein>
<dbReference type="OrthoDB" id="2889484at2"/>
<proteinExistence type="predicted"/>
<sequence>MSEEVVYYLHQLKNLYSALDTKEFDKDIAKIDQIISTFEVPSKKIEPKSKKRNFTEMYQLLLAKNFHLLTGTKLNYQVFPNGDDIVHFIEKNSKADVIKETTALDLKLLYSLLTEDPNEIKGTKSHIYEAIKRNVRAGRRGEAFIKSY</sequence>
<name>A0A4Q0VNC2_9BACI</name>
<dbReference type="AlphaFoldDB" id="A0A4Q0VNC2"/>
<dbReference type="Proteomes" id="UP000290649">
    <property type="component" value="Unassembled WGS sequence"/>
</dbReference>
<organism evidence="1 2">
    <name type="scientific">Anaerobacillus alkaliphilus</name>
    <dbReference type="NCBI Taxonomy" id="1548597"/>
    <lineage>
        <taxon>Bacteria</taxon>
        <taxon>Bacillati</taxon>
        <taxon>Bacillota</taxon>
        <taxon>Bacilli</taxon>
        <taxon>Bacillales</taxon>
        <taxon>Bacillaceae</taxon>
        <taxon>Anaerobacillus</taxon>
    </lineage>
</organism>
<dbReference type="RefSeq" id="WP_129080453.1">
    <property type="nucleotide sequence ID" value="NZ_QOUX01000047.1"/>
</dbReference>
<evidence type="ECO:0000313" key="2">
    <source>
        <dbReference type="Proteomes" id="UP000290649"/>
    </source>
</evidence>
<comment type="caution">
    <text evidence="1">The sequence shown here is derived from an EMBL/GenBank/DDBJ whole genome shotgun (WGS) entry which is preliminary data.</text>
</comment>
<accession>A0A4Q0VNC2</accession>
<keyword evidence="2" id="KW-1185">Reference proteome</keyword>
<dbReference type="EMBL" id="QOUX01000047">
    <property type="protein sequence ID" value="RXI96476.1"/>
    <property type="molecule type" value="Genomic_DNA"/>
</dbReference>